<keyword evidence="2" id="KW-1185">Reference proteome</keyword>
<dbReference type="Proteomes" id="UP000767334">
    <property type="component" value="Unassembled WGS sequence"/>
</dbReference>
<reference evidence="1 2" key="1">
    <citation type="journal article" date="2021" name="Sci. Rep.">
        <title>The distribution of antibiotic resistance genes in chicken gut microbiota commensals.</title>
        <authorList>
            <person name="Juricova H."/>
            <person name="Matiasovicova J."/>
            <person name="Kubasova T."/>
            <person name="Cejkova D."/>
            <person name="Rychlik I."/>
        </authorList>
    </citation>
    <scope>NUCLEOTIDE SEQUENCE [LARGE SCALE GENOMIC DNA]</scope>
    <source>
        <strain evidence="1 2">An435</strain>
    </source>
</reference>
<dbReference type="RefSeq" id="WP_204571897.1">
    <property type="nucleotide sequence ID" value="NZ_JACJLL010000014.1"/>
</dbReference>
<protein>
    <recommendedName>
        <fullName evidence="3">Lipoprotein</fullName>
    </recommendedName>
</protein>
<dbReference type="EMBL" id="JACJLL010000014">
    <property type="protein sequence ID" value="MBM6818464.1"/>
    <property type="molecule type" value="Genomic_DNA"/>
</dbReference>
<accession>A0ABS2FDG9</accession>
<evidence type="ECO:0008006" key="3">
    <source>
        <dbReference type="Google" id="ProtNLM"/>
    </source>
</evidence>
<sequence>MVSVKRVLSCILVLTISILIGCSKVKVDNETSLDLFDVFKGKELATDYLINIRNGNIEKANEVCVKELVDNNVNLSEGVSDIAGFQLDKTIASSEFAYYIFNVIRDSSTEPKSDLESYTIKVNRNGDSYSVSEIKAKTQRELYIKNNSLRIIGEKGGKSSLVISLNNIPKDTYLRENEIMLYKEKVPNNNFGKVVLGFTGQKIAISTVDDKNAFICIAYIDNTLMENGTDEISVSTNSQGSSISELQEVLEKPITSKVVPVDLLNNVKIENFIFSKEDDNIAVNYKNQTGIDRLNIYKADDGTMVDAKLDELFNKDIYNVKAEYFDDDKLIFDVYKSDGITDDITGKYTFNIKSEEMIKL</sequence>
<dbReference type="PROSITE" id="PS51257">
    <property type="entry name" value="PROKAR_LIPOPROTEIN"/>
    <property type="match status" value="1"/>
</dbReference>
<evidence type="ECO:0000313" key="1">
    <source>
        <dbReference type="EMBL" id="MBM6818464.1"/>
    </source>
</evidence>
<gene>
    <name evidence="1" type="ORF">H6A19_03770</name>
</gene>
<evidence type="ECO:0000313" key="2">
    <source>
        <dbReference type="Proteomes" id="UP000767334"/>
    </source>
</evidence>
<proteinExistence type="predicted"/>
<comment type="caution">
    <text evidence="1">The sequence shown here is derived from an EMBL/GenBank/DDBJ whole genome shotgun (WGS) entry which is preliminary data.</text>
</comment>
<organism evidence="1 2">
    <name type="scientific">Clostridium saudiense</name>
    <dbReference type="NCBI Taxonomy" id="1414720"/>
    <lineage>
        <taxon>Bacteria</taxon>
        <taxon>Bacillati</taxon>
        <taxon>Bacillota</taxon>
        <taxon>Clostridia</taxon>
        <taxon>Eubacteriales</taxon>
        <taxon>Clostridiaceae</taxon>
        <taxon>Clostridium</taxon>
    </lineage>
</organism>
<name>A0ABS2FDG9_9CLOT</name>